<evidence type="ECO:0008006" key="3">
    <source>
        <dbReference type="Google" id="ProtNLM"/>
    </source>
</evidence>
<comment type="caution">
    <text evidence="1">The sequence shown here is derived from an EMBL/GenBank/DDBJ whole genome shotgun (WGS) entry which is preliminary data.</text>
</comment>
<name>A0A8H3QXW1_9GLOM</name>
<organism evidence="1 2">
    <name type="scientific">Rhizophagus clarus</name>
    <dbReference type="NCBI Taxonomy" id="94130"/>
    <lineage>
        <taxon>Eukaryota</taxon>
        <taxon>Fungi</taxon>
        <taxon>Fungi incertae sedis</taxon>
        <taxon>Mucoromycota</taxon>
        <taxon>Glomeromycotina</taxon>
        <taxon>Glomeromycetes</taxon>
        <taxon>Glomerales</taxon>
        <taxon>Glomeraceae</taxon>
        <taxon>Rhizophagus</taxon>
    </lineage>
</organism>
<accession>A0A8H3QXW1</accession>
<dbReference type="AlphaFoldDB" id="A0A8H3QXW1"/>
<dbReference type="Proteomes" id="UP000615446">
    <property type="component" value="Unassembled WGS sequence"/>
</dbReference>
<sequence length="102" mass="11738">MKVNKPEARELFEFLNPFLKLSDRRSLDEEILRNAVAEGDKVMEIALKEDQTGITLIFDSLEREMHVEVMEKTEAMIFDLNLKEVNVCTIITDSTSEYAAAR</sequence>
<dbReference type="OrthoDB" id="2411751at2759"/>
<gene>
    <name evidence="1" type="ORF">RCL2_002283800</name>
</gene>
<dbReference type="EMBL" id="BLAL01000246">
    <property type="protein sequence ID" value="GES96198.1"/>
    <property type="molecule type" value="Genomic_DNA"/>
</dbReference>
<proteinExistence type="predicted"/>
<evidence type="ECO:0000313" key="2">
    <source>
        <dbReference type="Proteomes" id="UP000615446"/>
    </source>
</evidence>
<reference evidence="1" key="1">
    <citation type="submission" date="2019-10" db="EMBL/GenBank/DDBJ databases">
        <title>Conservation and host-specific expression of non-tandemly repeated heterogenous ribosome RNA gene in arbuscular mycorrhizal fungi.</title>
        <authorList>
            <person name="Maeda T."/>
            <person name="Kobayashi Y."/>
            <person name="Nakagawa T."/>
            <person name="Ezawa T."/>
            <person name="Yamaguchi K."/>
            <person name="Bino T."/>
            <person name="Nishimoto Y."/>
            <person name="Shigenobu S."/>
            <person name="Kawaguchi M."/>
        </authorList>
    </citation>
    <scope>NUCLEOTIDE SEQUENCE</scope>
    <source>
        <strain evidence="1">HR1</strain>
    </source>
</reference>
<evidence type="ECO:0000313" key="1">
    <source>
        <dbReference type="EMBL" id="GES96198.1"/>
    </source>
</evidence>
<protein>
    <recommendedName>
        <fullName evidence="3">DUF659 domain-containing protein</fullName>
    </recommendedName>
</protein>